<evidence type="ECO:0000259" key="4">
    <source>
        <dbReference type="PROSITE" id="PS50075"/>
    </source>
</evidence>
<dbReference type="PROSITE" id="PS50075">
    <property type="entry name" value="CARRIER"/>
    <property type="match status" value="1"/>
</dbReference>
<dbReference type="GO" id="GO:0009239">
    <property type="term" value="P:enterobactin biosynthetic process"/>
    <property type="evidence" value="ECO:0007669"/>
    <property type="project" value="TreeGrafter"/>
</dbReference>
<dbReference type="InterPro" id="IPR036736">
    <property type="entry name" value="ACP-like_sf"/>
</dbReference>
<dbReference type="GO" id="GO:0005829">
    <property type="term" value="C:cytosol"/>
    <property type="evidence" value="ECO:0007669"/>
    <property type="project" value="TreeGrafter"/>
</dbReference>
<dbReference type="GO" id="GO:0047527">
    <property type="term" value="F:2,3-dihydroxybenzoate-serine ligase activity"/>
    <property type="evidence" value="ECO:0007669"/>
    <property type="project" value="TreeGrafter"/>
</dbReference>
<gene>
    <name evidence="5" type="ORF">DFR67_1451</name>
</gene>
<dbReference type="GO" id="GO:0043041">
    <property type="term" value="P:amino acid activation for nonribosomal peptide biosynthetic process"/>
    <property type="evidence" value="ECO:0007669"/>
    <property type="project" value="TreeGrafter"/>
</dbReference>
<dbReference type="Pfam" id="PF00550">
    <property type="entry name" value="PP-binding"/>
    <property type="match status" value="1"/>
</dbReference>
<dbReference type="SMART" id="SM00823">
    <property type="entry name" value="PKS_PP"/>
    <property type="match status" value="1"/>
</dbReference>
<dbReference type="Proteomes" id="UP000247591">
    <property type="component" value="Unassembled WGS sequence"/>
</dbReference>
<dbReference type="InterPro" id="IPR042099">
    <property type="entry name" value="ANL_N_sf"/>
</dbReference>
<name>A0A318RAL2_WILLI</name>
<dbReference type="EMBL" id="QJSP01000045">
    <property type="protein sequence ID" value="PYE11106.1"/>
    <property type="molecule type" value="Genomic_DNA"/>
</dbReference>
<keyword evidence="6" id="KW-1185">Reference proteome</keyword>
<dbReference type="GO" id="GO:0009366">
    <property type="term" value="C:enterobactin synthetase complex"/>
    <property type="evidence" value="ECO:0007669"/>
    <property type="project" value="TreeGrafter"/>
</dbReference>
<sequence>MVVAVEHAVAGTVLVAYLTPGSLEVSGEQLRVWLGARLPAHMVPTAFVWLEVLPVTANGKLDRKALPAADLTTVVGQGRTLSSDTEIQVAAAFSAVLGMDSGVELSVEDDFFALGGHSLLATRLVARLGEGRVGQLSLRSVFDHPTVAGLAAVVDGSVSGGPVLPRVGDVVRPEVVPASFGQRALWVVGELTGAGSVYTVPVVWQVRGDLDVAAWEQAVCDVVARHEALRTRLIEDASGELVQVVEPGENVTDWLVVDHRDASERDEEATGELLDDWVQRPVSLNADMPVRALVVSRSNGRYVLAMAIQHAFVDEWSQPALAADLWSAYVARGAGREPAFEPLHAQYADFAVWQHHLDDQGYFDVARRYWADELAGVPELSTLPADHVRPAFPSHRGADLPIAIGAEVTGRLQQVAADANVSMFMVVQAVVAATLHRLGAGEDLVVGSPIGGRTDPSLVDTVGYFVNTLPIRHRLSVDDSVGSLLSRTRTAVLDAFEHQHLPFDLMAAEAEVLRVPGANPLAQVLLTYTTDIGESSISPELAISSGLTILDPVRPHLGAVKADLDVYLGVRDGGLEGFVSYATDLYDPATAAQFVSTLGAVAEAFAGSVDVRLAELEVPAPEREVLAGWSQGAVADLSGSTVDGVLRAAATENADVGAVVFGDVCLSYAEFDGRVNRLARCLVGCGVGVGDRVVVVVRRDEWLPVMVGIAPTLVDI</sequence>
<dbReference type="InterPro" id="IPR006162">
    <property type="entry name" value="Ppantetheine_attach_site"/>
</dbReference>
<dbReference type="Pfam" id="PF13193">
    <property type="entry name" value="AMP-binding_C"/>
    <property type="match status" value="1"/>
</dbReference>
<evidence type="ECO:0000256" key="3">
    <source>
        <dbReference type="ARBA" id="ARBA00022553"/>
    </source>
</evidence>
<dbReference type="Pfam" id="PF00501">
    <property type="entry name" value="AMP-binding"/>
    <property type="match status" value="1"/>
</dbReference>
<reference evidence="5 6" key="1">
    <citation type="submission" date="2018-06" db="EMBL/GenBank/DDBJ databases">
        <title>Genomic Encyclopedia of Type Strains, Phase IV (KMG-IV): sequencing the most valuable type-strain genomes for metagenomic binning, comparative biology and taxonomic classification.</title>
        <authorList>
            <person name="Goeker M."/>
        </authorList>
    </citation>
    <scope>NUCLEOTIDE SEQUENCE [LARGE SCALE GENOMIC DNA]</scope>
    <source>
        <strain evidence="5 6">DSM 45521</strain>
    </source>
</reference>
<keyword evidence="2" id="KW-0596">Phosphopantetheine</keyword>
<dbReference type="Gene3D" id="3.30.300.30">
    <property type="match status" value="1"/>
</dbReference>
<dbReference type="PANTHER" id="PTHR45527:SF1">
    <property type="entry name" value="FATTY ACID SYNTHASE"/>
    <property type="match status" value="1"/>
</dbReference>
<dbReference type="InterPro" id="IPR020806">
    <property type="entry name" value="PKS_PP-bd"/>
</dbReference>
<comment type="cofactor">
    <cofactor evidence="1">
        <name>pantetheine 4'-phosphate</name>
        <dbReference type="ChEBI" id="CHEBI:47942"/>
    </cofactor>
</comment>
<protein>
    <submittedName>
        <fullName evidence="5">AMP-binding enzyme</fullName>
    </submittedName>
</protein>
<dbReference type="Gene3D" id="3.30.559.10">
    <property type="entry name" value="Chloramphenicol acetyltransferase-like domain"/>
    <property type="match status" value="1"/>
</dbReference>
<dbReference type="SUPFAM" id="SSF52777">
    <property type="entry name" value="CoA-dependent acyltransferases"/>
    <property type="match status" value="2"/>
</dbReference>
<feature type="domain" description="Carrier" evidence="4">
    <location>
        <begin position="80"/>
        <end position="158"/>
    </location>
</feature>
<evidence type="ECO:0000256" key="1">
    <source>
        <dbReference type="ARBA" id="ARBA00001957"/>
    </source>
</evidence>
<organism evidence="5 6">
    <name type="scientific">Williamsia limnetica</name>
    <dbReference type="NCBI Taxonomy" id="882452"/>
    <lineage>
        <taxon>Bacteria</taxon>
        <taxon>Bacillati</taxon>
        <taxon>Actinomycetota</taxon>
        <taxon>Actinomycetes</taxon>
        <taxon>Mycobacteriales</taxon>
        <taxon>Nocardiaceae</taxon>
        <taxon>Williamsia</taxon>
    </lineage>
</organism>
<dbReference type="InterPro" id="IPR045851">
    <property type="entry name" value="AMP-bd_C_sf"/>
</dbReference>
<evidence type="ECO:0000313" key="6">
    <source>
        <dbReference type="Proteomes" id="UP000247591"/>
    </source>
</evidence>
<dbReference type="Gene3D" id="3.40.50.12780">
    <property type="entry name" value="N-terminal domain of ligase-like"/>
    <property type="match status" value="1"/>
</dbReference>
<dbReference type="AlphaFoldDB" id="A0A318RAL2"/>
<dbReference type="Pfam" id="PF00668">
    <property type="entry name" value="Condensation"/>
    <property type="match status" value="1"/>
</dbReference>
<dbReference type="InterPro" id="IPR023213">
    <property type="entry name" value="CAT-like_dom_sf"/>
</dbReference>
<proteinExistence type="predicted"/>
<dbReference type="GO" id="GO:0008610">
    <property type="term" value="P:lipid biosynthetic process"/>
    <property type="evidence" value="ECO:0007669"/>
    <property type="project" value="UniProtKB-ARBA"/>
</dbReference>
<dbReference type="InterPro" id="IPR009081">
    <property type="entry name" value="PP-bd_ACP"/>
</dbReference>
<dbReference type="Gene3D" id="1.10.1200.10">
    <property type="entry name" value="ACP-like"/>
    <property type="match status" value="1"/>
</dbReference>
<evidence type="ECO:0000313" key="5">
    <source>
        <dbReference type="EMBL" id="PYE11106.1"/>
    </source>
</evidence>
<dbReference type="SUPFAM" id="SSF56801">
    <property type="entry name" value="Acetyl-CoA synthetase-like"/>
    <property type="match status" value="2"/>
</dbReference>
<dbReference type="PANTHER" id="PTHR45527">
    <property type="entry name" value="NONRIBOSOMAL PEPTIDE SYNTHETASE"/>
    <property type="match status" value="1"/>
</dbReference>
<dbReference type="InterPro" id="IPR001242">
    <property type="entry name" value="Condensation_dom"/>
</dbReference>
<dbReference type="Gene3D" id="3.30.559.30">
    <property type="entry name" value="Nonribosomal peptide synthetase, condensation domain"/>
    <property type="match status" value="1"/>
</dbReference>
<dbReference type="PROSITE" id="PS00012">
    <property type="entry name" value="PHOSPHOPANTETHEINE"/>
    <property type="match status" value="1"/>
</dbReference>
<comment type="caution">
    <text evidence="5">The sequence shown here is derived from an EMBL/GenBank/DDBJ whole genome shotgun (WGS) entry which is preliminary data.</text>
</comment>
<keyword evidence="3" id="KW-0597">Phosphoprotein</keyword>
<dbReference type="InterPro" id="IPR025110">
    <property type="entry name" value="AMP-bd_C"/>
</dbReference>
<dbReference type="GO" id="GO:0031177">
    <property type="term" value="F:phosphopantetheine binding"/>
    <property type="evidence" value="ECO:0007669"/>
    <property type="project" value="InterPro"/>
</dbReference>
<accession>A0A318RAL2</accession>
<dbReference type="SUPFAM" id="SSF47336">
    <property type="entry name" value="ACP-like"/>
    <property type="match status" value="1"/>
</dbReference>
<evidence type="ECO:0000256" key="2">
    <source>
        <dbReference type="ARBA" id="ARBA00022450"/>
    </source>
</evidence>
<dbReference type="InterPro" id="IPR000873">
    <property type="entry name" value="AMP-dep_synth/lig_dom"/>
</dbReference>